<comment type="similarity">
    <text evidence="2 8">Belongs to the UDP-glucose/GDP-mannose dehydrogenase family.</text>
</comment>
<comment type="catalytic activity">
    <reaction evidence="6 8">
        <text>UDP-alpha-D-glucose + 2 NAD(+) + H2O = UDP-alpha-D-glucuronate + 2 NADH + 3 H(+)</text>
        <dbReference type="Rhea" id="RHEA:23596"/>
        <dbReference type="ChEBI" id="CHEBI:15377"/>
        <dbReference type="ChEBI" id="CHEBI:15378"/>
        <dbReference type="ChEBI" id="CHEBI:57540"/>
        <dbReference type="ChEBI" id="CHEBI:57945"/>
        <dbReference type="ChEBI" id="CHEBI:58052"/>
        <dbReference type="ChEBI" id="CHEBI:58885"/>
        <dbReference type="EC" id="1.1.1.22"/>
    </reaction>
</comment>
<dbReference type="PATRIC" id="fig|1618983.3.peg.785"/>
<feature type="binding site" evidence="11">
    <location>
        <position position="30"/>
    </location>
    <ligand>
        <name>NAD(+)</name>
        <dbReference type="ChEBI" id="CHEBI:57540"/>
    </ligand>
</feature>
<dbReference type="NCBIfam" id="TIGR03026">
    <property type="entry name" value="NDP-sugDHase"/>
    <property type="match status" value="1"/>
</dbReference>
<evidence type="ECO:0000256" key="9">
    <source>
        <dbReference type="PIRSR" id="PIRSR500134-1"/>
    </source>
</evidence>
<dbReference type="Gene3D" id="3.40.50.720">
    <property type="entry name" value="NAD(P)-binding Rossmann-like Domain"/>
    <property type="match status" value="2"/>
</dbReference>
<evidence type="ECO:0000259" key="12">
    <source>
        <dbReference type="SMART" id="SM00984"/>
    </source>
</evidence>
<gene>
    <name evidence="13" type="ORF">UU50_C0020G0002</name>
</gene>
<feature type="binding site" evidence="11">
    <location>
        <position position="352"/>
    </location>
    <ligand>
        <name>NAD(+)</name>
        <dbReference type="ChEBI" id="CHEBI:57540"/>
    </ligand>
</feature>
<dbReference type="Gene3D" id="1.20.5.100">
    <property type="entry name" value="Cytochrome c1, transmembrane anchor, C-terminal"/>
    <property type="match status" value="1"/>
</dbReference>
<feature type="binding site" evidence="10">
    <location>
        <position position="254"/>
    </location>
    <ligand>
        <name>substrate</name>
    </ligand>
</feature>
<reference evidence="13 14" key="1">
    <citation type="journal article" date="2015" name="Nature">
        <title>rRNA introns, odd ribosomes, and small enigmatic genomes across a large radiation of phyla.</title>
        <authorList>
            <person name="Brown C.T."/>
            <person name="Hug L.A."/>
            <person name="Thomas B.C."/>
            <person name="Sharon I."/>
            <person name="Castelle C.J."/>
            <person name="Singh A."/>
            <person name="Wilkins M.J."/>
            <person name="Williams K.H."/>
            <person name="Banfield J.F."/>
        </authorList>
    </citation>
    <scope>NUCLEOTIDE SEQUENCE [LARGE SCALE GENOMIC DNA]</scope>
</reference>
<dbReference type="InterPro" id="IPR008927">
    <property type="entry name" value="6-PGluconate_DH-like_C_sf"/>
</dbReference>
<dbReference type="Pfam" id="PF03720">
    <property type="entry name" value="UDPG_MGDP_dh_C"/>
    <property type="match status" value="1"/>
</dbReference>
<dbReference type="Pfam" id="PF00984">
    <property type="entry name" value="UDPG_MGDP_dh"/>
    <property type="match status" value="1"/>
</dbReference>
<dbReference type="InterPro" id="IPR036220">
    <property type="entry name" value="UDP-Glc/GDP-Man_DH_C_sf"/>
</dbReference>
<dbReference type="EC" id="1.1.1.22" evidence="3 8"/>
<evidence type="ECO:0000256" key="1">
    <source>
        <dbReference type="ARBA" id="ARBA00004701"/>
    </source>
</evidence>
<feature type="binding site" evidence="10">
    <location>
        <position position="201"/>
    </location>
    <ligand>
        <name>substrate</name>
    </ligand>
</feature>
<dbReference type="GO" id="GO:0051287">
    <property type="term" value="F:NAD binding"/>
    <property type="evidence" value="ECO:0007669"/>
    <property type="project" value="InterPro"/>
</dbReference>
<feature type="binding site" evidence="11">
    <location>
        <position position="120"/>
    </location>
    <ligand>
        <name>NAD(+)</name>
        <dbReference type="ChEBI" id="CHEBI:57540"/>
    </ligand>
</feature>
<evidence type="ECO:0000256" key="8">
    <source>
        <dbReference type="PIRNR" id="PIRNR000124"/>
    </source>
</evidence>
<proteinExistence type="inferred from homology"/>
<protein>
    <recommendedName>
        <fullName evidence="3 8">UDP-glucose 6-dehydrogenase</fullName>
        <ecNumber evidence="3 8">1.1.1.22</ecNumber>
    </recommendedName>
</protein>
<keyword evidence="5 8" id="KW-0520">NAD</keyword>
<dbReference type="Proteomes" id="UP000033930">
    <property type="component" value="Unassembled WGS sequence"/>
</dbReference>
<evidence type="ECO:0000256" key="11">
    <source>
        <dbReference type="PIRSR" id="PIRSR500134-3"/>
    </source>
</evidence>
<dbReference type="GO" id="GO:0000271">
    <property type="term" value="P:polysaccharide biosynthetic process"/>
    <property type="evidence" value="ECO:0007669"/>
    <property type="project" value="InterPro"/>
</dbReference>
<dbReference type="FunFam" id="1.20.5.100:FF:000001">
    <property type="entry name" value="UDP-glucose 6-dehydrogenase"/>
    <property type="match status" value="1"/>
</dbReference>
<evidence type="ECO:0000256" key="4">
    <source>
        <dbReference type="ARBA" id="ARBA00023002"/>
    </source>
</evidence>
<dbReference type="SUPFAM" id="SSF52413">
    <property type="entry name" value="UDP-glucose/GDP-mannose dehydrogenase C-terminal domain"/>
    <property type="match status" value="1"/>
</dbReference>
<evidence type="ECO:0000256" key="6">
    <source>
        <dbReference type="ARBA" id="ARBA00047473"/>
    </source>
</evidence>
<feature type="binding site" evidence="11">
    <location>
        <position position="152"/>
    </location>
    <ligand>
        <name>NAD(+)</name>
        <dbReference type="ChEBI" id="CHEBI:57540"/>
    </ligand>
</feature>
<organism evidence="13 14">
    <name type="scientific">Candidatus Uhrbacteria bacterium GW2011_GWC1_41_20</name>
    <dbReference type="NCBI Taxonomy" id="1618983"/>
    <lineage>
        <taxon>Bacteria</taxon>
        <taxon>Candidatus Uhriibacteriota</taxon>
    </lineage>
</organism>
<name>A0A0G0VBB8_9BACT</name>
<evidence type="ECO:0000256" key="3">
    <source>
        <dbReference type="ARBA" id="ARBA00012954"/>
    </source>
</evidence>
<feature type="binding site" evidence="10">
    <location>
        <begin position="149"/>
        <end position="152"/>
    </location>
    <ligand>
        <name>substrate</name>
    </ligand>
</feature>
<accession>A0A0G0VBB8</accession>
<comment type="pathway">
    <text evidence="1">Nucleotide-sugar biosynthesis; UDP-alpha-D-glucuronate biosynthesis; UDP-alpha-D-glucuronate from UDP-alpha-D-glucose: step 1/1.</text>
</comment>
<dbReference type="InterPro" id="IPR036291">
    <property type="entry name" value="NAD(P)-bd_dom_sf"/>
</dbReference>
<dbReference type="InterPro" id="IPR001732">
    <property type="entry name" value="UDP-Glc/GDP-Man_DH_N"/>
</dbReference>
<dbReference type="InterPro" id="IPR017476">
    <property type="entry name" value="UDP-Glc/GDP-Man"/>
</dbReference>
<feature type="domain" description="UDP-glucose/GDP-mannose dehydrogenase C-terminal" evidence="12">
    <location>
        <begin position="338"/>
        <end position="439"/>
    </location>
</feature>
<dbReference type="GO" id="GO:0006065">
    <property type="term" value="P:UDP-glucuronate biosynthetic process"/>
    <property type="evidence" value="ECO:0007669"/>
    <property type="project" value="UniProtKB-UniPathway"/>
</dbReference>
<feature type="binding site" evidence="10">
    <location>
        <position position="345"/>
    </location>
    <ligand>
        <name>substrate</name>
    </ligand>
</feature>
<evidence type="ECO:0000313" key="14">
    <source>
        <dbReference type="Proteomes" id="UP000033930"/>
    </source>
</evidence>
<dbReference type="PANTHER" id="PTHR43750">
    <property type="entry name" value="UDP-GLUCOSE 6-DEHYDROGENASE TUAD"/>
    <property type="match status" value="1"/>
</dbReference>
<evidence type="ECO:0000256" key="7">
    <source>
        <dbReference type="ARBA" id="ARBA00053241"/>
    </source>
</evidence>
<evidence type="ECO:0000256" key="10">
    <source>
        <dbReference type="PIRSR" id="PIRSR500134-2"/>
    </source>
</evidence>
<dbReference type="Pfam" id="PF03721">
    <property type="entry name" value="UDPG_MGDP_dh_N"/>
    <property type="match status" value="1"/>
</dbReference>
<keyword evidence="4 8" id="KW-0560">Oxidoreductase</keyword>
<dbReference type="UniPathway" id="UPA00038">
    <property type="reaction ID" value="UER00491"/>
</dbReference>
<dbReference type="PIRSF" id="PIRSF000124">
    <property type="entry name" value="UDPglc_GDPman_dh"/>
    <property type="match status" value="1"/>
</dbReference>
<dbReference type="EMBL" id="LCAW01000020">
    <property type="protein sequence ID" value="KKR98184.1"/>
    <property type="molecule type" value="Genomic_DNA"/>
</dbReference>
<feature type="binding site" evidence="10">
    <location>
        <begin position="246"/>
        <end position="250"/>
    </location>
    <ligand>
        <name>substrate</name>
    </ligand>
</feature>
<evidence type="ECO:0000256" key="5">
    <source>
        <dbReference type="ARBA" id="ARBA00023027"/>
    </source>
</evidence>
<dbReference type="InterPro" id="IPR014027">
    <property type="entry name" value="UDP-Glc/GDP-Man_DH_C"/>
</dbReference>
<feature type="binding site" evidence="11">
    <location>
        <position position="85"/>
    </location>
    <ligand>
        <name>NAD(+)</name>
        <dbReference type="ChEBI" id="CHEBI:57540"/>
    </ligand>
</feature>
<comment type="function">
    <text evidence="7">Catalyzes the conversion of UDP-glucose into UDP-glucuronate, one of the precursors of teichuronic acid.</text>
</comment>
<dbReference type="GO" id="GO:0003979">
    <property type="term" value="F:UDP-glucose 6-dehydrogenase activity"/>
    <property type="evidence" value="ECO:0007669"/>
    <property type="project" value="UniProtKB-EC"/>
</dbReference>
<comment type="caution">
    <text evidence="13">The sequence shown here is derived from an EMBL/GenBank/DDBJ whole genome shotgun (WGS) entry which is preliminary data.</text>
</comment>
<sequence length="454" mass="48749">MTISIIGTGYVGLVTGACLAFKGHRVVCLDIDANKIERLKKGIVPIFEPGLEDLVKSGVESGLLSFTTDKASALDSQVVFLCVGTPAKEDGSADLAYVFQAVDDIAPYLSDQSVVVSKSTVPVGTGEEISKKLKVKREKLIFVASNPEFLREGKAVDDFLNPDRIVIGADESDTFTILKEVYKDFSCPILETSIKSAEMIKYAANAFLATKISFINEIANICEGVGADVQAVSKGMGLDSRIGQAFLNAGIGYGGSCFPKDVRALDQIAGMNGYDFKLLKAVIDVNADQRWRFYKKIVKELTTPSTSPLAGGDAEVDSPPFQGGVRGGCSCLKDKRIAILGLAFKAGTDDIRESIGIDYARRLIKDGVDVVVHDTYALGNARAQLSGVEFAESIANAVKGSDAVIITTDAQEYKSTDWKELGELMCQKVIFDGRNVLVVNNLESLGFKYIRVGG</sequence>
<feature type="active site" description="Nucleophile" evidence="9">
    <location>
        <position position="257"/>
    </location>
</feature>
<evidence type="ECO:0000256" key="2">
    <source>
        <dbReference type="ARBA" id="ARBA00006601"/>
    </source>
</evidence>
<dbReference type="PANTHER" id="PTHR43750:SF3">
    <property type="entry name" value="UDP-GLUCOSE 6-DEHYDROGENASE TUAD"/>
    <property type="match status" value="1"/>
</dbReference>
<evidence type="ECO:0000313" key="13">
    <source>
        <dbReference type="EMBL" id="KKR98184.1"/>
    </source>
</evidence>
<feature type="binding site" evidence="11">
    <location>
        <position position="35"/>
    </location>
    <ligand>
        <name>NAD(+)</name>
        <dbReference type="ChEBI" id="CHEBI:57540"/>
    </ligand>
</feature>
<feature type="binding site" evidence="11">
    <location>
        <position position="260"/>
    </location>
    <ligand>
        <name>NAD(+)</name>
        <dbReference type="ChEBI" id="CHEBI:57540"/>
    </ligand>
</feature>
<dbReference type="SUPFAM" id="SSF48179">
    <property type="entry name" value="6-phosphogluconate dehydrogenase C-terminal domain-like"/>
    <property type="match status" value="1"/>
</dbReference>
<dbReference type="InterPro" id="IPR014026">
    <property type="entry name" value="UDP-Glc/GDP-Man_DH_dimer"/>
</dbReference>
<dbReference type="AlphaFoldDB" id="A0A0G0VBB8"/>
<dbReference type="PIRSF" id="PIRSF500134">
    <property type="entry name" value="UDPglc_DH_bac"/>
    <property type="match status" value="1"/>
</dbReference>
<dbReference type="SMART" id="SM00984">
    <property type="entry name" value="UDPG_MGDP_dh_C"/>
    <property type="match status" value="1"/>
</dbReference>
<dbReference type="SUPFAM" id="SSF51735">
    <property type="entry name" value="NAD(P)-binding Rossmann-fold domains"/>
    <property type="match status" value="1"/>
</dbReference>
<dbReference type="InterPro" id="IPR028357">
    <property type="entry name" value="UDPglc_DH_bac"/>
</dbReference>